<evidence type="ECO:0000313" key="4">
    <source>
        <dbReference type="Proteomes" id="UP001331561"/>
    </source>
</evidence>
<dbReference type="InterPro" id="IPR026935">
    <property type="entry name" value="BtrH_N"/>
</dbReference>
<evidence type="ECO:0000259" key="1">
    <source>
        <dbReference type="Pfam" id="PF14399"/>
    </source>
</evidence>
<dbReference type="Pfam" id="PF16169">
    <property type="entry name" value="DUF4872"/>
    <property type="match status" value="1"/>
</dbReference>
<sequence>MNAPAPLIAQTAAQFEHQHAAHCESGVMANLLRHHGVHVSEPLVFGLSSALSFAYLPFIKLGGLPLVAYRMPPKAIIKGLQKPFGISFRFETFRSPEAGQQRLDALLREQRVVGLQTSVYWLPYFPEDMRFHFNAHNLLVYGKDGDEYLISDPVGEDPVRCATADMNRARFAKGVLAPKGLLYYPQSIARTDVASEDVLKAIRKTARIMRAPIPLFGAPGMRTLARAIERLKPEGKDTGHFIGHVVRMQEEIGTGGGGFRFLYSAFLQEAAEITQRPALAGFAEQMLAIGDDWRAFALASARMLRGRDPMQPRAIGALLRKQADAESLFFRDLSKAAS</sequence>
<accession>A0ABU6K3W8</accession>
<name>A0ABU6K3W8_9RHOO</name>
<dbReference type="RefSeq" id="WP_327599213.1">
    <property type="nucleotide sequence ID" value="NZ_JAYXHS010000002.1"/>
</dbReference>
<organism evidence="3 4">
    <name type="scientific">Uliginosibacterium silvisoli</name>
    <dbReference type="NCBI Taxonomy" id="3114758"/>
    <lineage>
        <taxon>Bacteria</taxon>
        <taxon>Pseudomonadati</taxon>
        <taxon>Pseudomonadota</taxon>
        <taxon>Betaproteobacteria</taxon>
        <taxon>Rhodocyclales</taxon>
        <taxon>Zoogloeaceae</taxon>
        <taxon>Uliginosibacterium</taxon>
    </lineage>
</organism>
<reference evidence="3 4" key="1">
    <citation type="submission" date="2024-01" db="EMBL/GenBank/DDBJ databases">
        <title>Uliginosibacterium soil sp. nov.</title>
        <authorList>
            <person name="Lv Y."/>
        </authorList>
    </citation>
    <scope>NUCLEOTIDE SEQUENCE [LARGE SCALE GENOMIC DNA]</scope>
    <source>
        <strain evidence="3 4">H3</strain>
    </source>
</reference>
<dbReference type="EMBL" id="JAYXHS010000002">
    <property type="protein sequence ID" value="MEC5386241.1"/>
    <property type="molecule type" value="Genomic_DNA"/>
</dbReference>
<feature type="domain" description="Butirosin biosynthesis protein H N-terminal" evidence="1">
    <location>
        <begin position="22"/>
        <end position="153"/>
    </location>
</feature>
<dbReference type="InterPro" id="IPR032369">
    <property type="entry name" value="DUF4872"/>
</dbReference>
<protein>
    <submittedName>
        <fullName evidence="3">BtrH N-terminal domain-containing protein</fullName>
    </submittedName>
</protein>
<proteinExistence type="predicted"/>
<feature type="domain" description="DUF4872" evidence="2">
    <location>
        <begin position="165"/>
        <end position="333"/>
    </location>
</feature>
<gene>
    <name evidence="3" type="ORF">VVD49_10935</name>
</gene>
<dbReference type="Pfam" id="PF14399">
    <property type="entry name" value="BtrH_N"/>
    <property type="match status" value="1"/>
</dbReference>
<dbReference type="Proteomes" id="UP001331561">
    <property type="component" value="Unassembled WGS sequence"/>
</dbReference>
<comment type="caution">
    <text evidence="3">The sequence shown here is derived from an EMBL/GenBank/DDBJ whole genome shotgun (WGS) entry which is preliminary data.</text>
</comment>
<evidence type="ECO:0000313" key="3">
    <source>
        <dbReference type="EMBL" id="MEC5386241.1"/>
    </source>
</evidence>
<keyword evidence="4" id="KW-1185">Reference proteome</keyword>
<evidence type="ECO:0000259" key="2">
    <source>
        <dbReference type="Pfam" id="PF16169"/>
    </source>
</evidence>